<keyword evidence="1" id="KW-1133">Transmembrane helix</keyword>
<dbReference type="InterPro" id="IPR027463">
    <property type="entry name" value="AcrB_DN_DC_subdom"/>
</dbReference>
<name>A0A149W0T6_9PROT</name>
<proteinExistence type="predicted"/>
<dbReference type="PRINTS" id="PR00702">
    <property type="entry name" value="ACRIFLAVINRP"/>
</dbReference>
<feature type="transmembrane region" description="Helical" evidence="1">
    <location>
        <begin position="978"/>
        <end position="1004"/>
    </location>
</feature>
<dbReference type="PANTHER" id="PTHR32063">
    <property type="match status" value="1"/>
</dbReference>
<feature type="transmembrane region" description="Helical" evidence="1">
    <location>
        <begin position="333"/>
        <end position="349"/>
    </location>
</feature>
<dbReference type="PANTHER" id="PTHR32063:SF0">
    <property type="entry name" value="SWARMING MOTILITY PROTEIN SWRC"/>
    <property type="match status" value="1"/>
</dbReference>
<dbReference type="Gene3D" id="1.20.1640.10">
    <property type="entry name" value="Multidrug efflux transporter AcrB transmembrane domain"/>
    <property type="match status" value="2"/>
</dbReference>
<dbReference type="SUPFAM" id="SSF82714">
    <property type="entry name" value="Multidrug efflux transporter AcrB TolC docking domain, DN and DC subdomains"/>
    <property type="match status" value="2"/>
</dbReference>
<keyword evidence="1" id="KW-0472">Membrane</keyword>
<feature type="transmembrane region" description="Helical" evidence="1">
    <location>
        <begin position="902"/>
        <end position="926"/>
    </location>
</feature>
<keyword evidence="3" id="KW-1185">Reference proteome</keyword>
<dbReference type="InterPro" id="IPR001036">
    <property type="entry name" value="Acrflvin-R"/>
</dbReference>
<dbReference type="SUPFAM" id="SSF82693">
    <property type="entry name" value="Multidrug efflux transporter AcrB pore domain, PN1, PN2, PC1 and PC2 subdomains"/>
    <property type="match status" value="3"/>
</dbReference>
<dbReference type="STRING" id="1789004.FEMY_04280"/>
<dbReference type="Proteomes" id="UP000075653">
    <property type="component" value="Unassembled WGS sequence"/>
</dbReference>
<keyword evidence="1" id="KW-0812">Transmembrane</keyword>
<dbReference type="GO" id="GO:0042910">
    <property type="term" value="F:xenobiotic transmembrane transporter activity"/>
    <property type="evidence" value="ECO:0007669"/>
    <property type="project" value="TreeGrafter"/>
</dbReference>
<organism evidence="2 3">
    <name type="scientific">Ferrovum myxofaciens</name>
    <dbReference type="NCBI Taxonomy" id="416213"/>
    <lineage>
        <taxon>Bacteria</taxon>
        <taxon>Pseudomonadati</taxon>
        <taxon>Pseudomonadota</taxon>
        <taxon>Betaproteobacteria</taxon>
        <taxon>Ferrovales</taxon>
        <taxon>Ferrovaceae</taxon>
        <taxon>Ferrovum</taxon>
    </lineage>
</organism>
<evidence type="ECO:0000313" key="3">
    <source>
        <dbReference type="Proteomes" id="UP000075653"/>
    </source>
</evidence>
<feature type="transmembrane region" description="Helical" evidence="1">
    <location>
        <begin position="356"/>
        <end position="376"/>
    </location>
</feature>
<comment type="caution">
    <text evidence="2">The sequence shown here is derived from an EMBL/GenBank/DDBJ whole genome shotgun (WGS) entry which is preliminary data.</text>
</comment>
<feature type="transmembrane region" description="Helical" evidence="1">
    <location>
        <begin position="382"/>
        <end position="407"/>
    </location>
</feature>
<feature type="transmembrane region" description="Helical" evidence="1">
    <location>
        <begin position="460"/>
        <end position="483"/>
    </location>
</feature>
<dbReference type="RefSeq" id="WP_062187444.1">
    <property type="nucleotide sequence ID" value="NZ_LRRD01000006.1"/>
</dbReference>
<evidence type="ECO:0000313" key="2">
    <source>
        <dbReference type="EMBL" id="KXW59066.1"/>
    </source>
</evidence>
<feature type="transmembrane region" description="Helical" evidence="1">
    <location>
        <begin position="849"/>
        <end position="869"/>
    </location>
</feature>
<dbReference type="Gene3D" id="3.30.2090.10">
    <property type="entry name" value="Multidrug efflux transporter AcrB TolC docking domain, DN and DC subdomains"/>
    <property type="match status" value="2"/>
</dbReference>
<evidence type="ECO:0000256" key="1">
    <source>
        <dbReference type="SAM" id="Phobius"/>
    </source>
</evidence>
<reference evidence="2 3" key="1">
    <citation type="submission" date="2016-01" db="EMBL/GenBank/DDBJ databases">
        <title>Genome sequence of the acidophilic iron oxidising Ferrovum strain Z-31.</title>
        <authorList>
            <person name="Poehlein A."/>
            <person name="Ullrich S.R."/>
            <person name="Schloemann M."/>
            <person name="Muehling M."/>
            <person name="Daniel R."/>
        </authorList>
    </citation>
    <scope>NUCLEOTIDE SEQUENCE [LARGE SCALE GENOMIC DNA]</scope>
    <source>
        <strain evidence="2 3">Z-31</strain>
    </source>
</reference>
<dbReference type="EMBL" id="LRRD01000006">
    <property type="protein sequence ID" value="KXW59066.1"/>
    <property type="molecule type" value="Genomic_DNA"/>
</dbReference>
<protein>
    <submittedName>
        <fullName evidence="2">Cobalt-zinc-cadmium resistance protein CzcA</fullName>
    </submittedName>
</protein>
<dbReference type="PATRIC" id="fig|1789004.3.peg.428"/>
<gene>
    <name evidence="2" type="primary">czcA_1</name>
    <name evidence="2" type="ORF">FEMY_04280</name>
</gene>
<accession>A0A149W0T6</accession>
<dbReference type="GO" id="GO:0005886">
    <property type="term" value="C:plasma membrane"/>
    <property type="evidence" value="ECO:0007669"/>
    <property type="project" value="TreeGrafter"/>
</dbReference>
<feature type="transmembrane region" description="Helical" evidence="1">
    <location>
        <begin position="947"/>
        <end position="966"/>
    </location>
</feature>
<feature type="transmembrane region" description="Helical" evidence="1">
    <location>
        <begin position="876"/>
        <end position="896"/>
    </location>
</feature>
<sequence length="1017" mass="111477">MNWGQWVRAHRRSLLFFLLALVIAGSVTAFRLPVTLFPQVDFPRVEVTLDAGDRPAEQMAMQVTIPVEEMVRRVPGVLSVRSTTSRGTAEVSVNFPWGRDMTVATMQIDAAIAQILSTLPAGTTMLTRHMDPTVFPFMAYSLTSDRVPLTALHDLAQYQLRPLLSGVEGVARVQTVGGAQEEYRVTLDPGRLQACGLTVADVARILGAANVISAIGRLEDHYKLYLGISDTRLQTLTDLRQTVLLSSPGGVVRVGDVGVVSIGTTPQWIRVNADGREAVLLNVYQQPSGNSVQISRAIEQRIRAFHLPPGVKLARWYDQSQLVLQAAASVRDAIFIGVALAAGILLLFLRNLKVTIIALLVVPAVLATSMILLRVLDMSFNIMTLGGIAAAVGLIIDDAIVMLEHIVRRLRSSHELTHERVMSAAREFAAPLVGSSAATMIIFIPLAFLDGVTGAFFKALSLTMVICLFLSFLVTWLAVPLLADIFLGHRDAFQEEGGRLTRWVHDHYDALMRGLFRHPSRVLLFILPLLGAGGLAWERLGSGFMPTMDEGGFVLDYRSPPGTSLTETDRLLRQVEAIIKADPNVETYSRRTGTQLSGGVTEANEGDFFIRLKAQPRQPIEQVMDRVRHEVETQVPGLEIELDQLMEDMIGDLTSVPEPIEIKLYSDDPEVLQGVAVKTAAAISKIPGVVDVKNGINPAGDALEIHVDRDRAALEGVDPAMVTGLLSAQLSGVVATQVQNSYKMIDVRVWIPEPLRTNVYQVERLMLRAPDGHLFPLRRIATLRSVNGQPEINRDNLKRMVAVTARISGRDMGSTLRAVQKVMASVTLPVGGYYELGGLYQQQQAAFKGLVQVFLAAVALVFLLLLALYERFRIALVVMLMPLLSLASIMIGLWLTGIEINISAMMGMTMIVGIVTEVAIFYFSEWCSLDPGLDRQMALITAGKNRLRPIAMTTLAAILILLPLALAWGEGAQMQQPLAIAIISGMMVQLPLVLVVMPLLFYVLTSHRFELKRKLHP</sequence>
<dbReference type="SUPFAM" id="SSF82866">
    <property type="entry name" value="Multidrug efflux transporter AcrB transmembrane domain"/>
    <property type="match status" value="2"/>
</dbReference>
<feature type="transmembrane region" description="Helical" evidence="1">
    <location>
        <begin position="428"/>
        <end position="448"/>
    </location>
</feature>
<feature type="transmembrane region" description="Helical" evidence="1">
    <location>
        <begin position="522"/>
        <end position="540"/>
    </location>
</feature>
<dbReference type="Gene3D" id="3.30.70.1430">
    <property type="entry name" value="Multidrug efflux transporter AcrB pore domain"/>
    <property type="match status" value="2"/>
</dbReference>
<dbReference type="AlphaFoldDB" id="A0A149W0T6"/>
<dbReference type="Pfam" id="PF00873">
    <property type="entry name" value="ACR_tran"/>
    <property type="match status" value="1"/>
</dbReference>
<dbReference type="Gene3D" id="3.30.70.1320">
    <property type="entry name" value="Multidrug efflux transporter AcrB pore domain like"/>
    <property type="match status" value="1"/>
</dbReference>
<dbReference type="Gene3D" id="3.30.70.1440">
    <property type="entry name" value="Multidrug efflux transporter AcrB pore domain"/>
    <property type="match status" value="1"/>
</dbReference>